<feature type="non-terminal residue" evidence="3">
    <location>
        <position position="250"/>
    </location>
</feature>
<dbReference type="SUPFAM" id="SSF52540">
    <property type="entry name" value="P-loop containing nucleoside triphosphate hydrolases"/>
    <property type="match status" value="1"/>
</dbReference>
<sequence>NWIISLLSSHIHEQYEKTISQGQVQAILKRILGIVLTSTERSQLHELRKKVQRYEKFINNFGVWGKKYDFPLKIIMFGLNREHPSDMFYLLNKRHVDDHNTIGVDFYTYDIEAYDKSMVQVQLWHMSNDERFAFLRKQYVHGATGVVLFFDKSNRESYEDVEKFISELKEQTDLKVSLRKLKKQQIKMPIALVGIEKPTSESKLIPMEEIYSLTKKIGAKYSEISSKDDYTLSEILRELSYEFIIRSKEI</sequence>
<evidence type="ECO:0000256" key="1">
    <source>
        <dbReference type="ARBA" id="ARBA00022741"/>
    </source>
</evidence>
<dbReference type="GO" id="GO:0005525">
    <property type="term" value="F:GTP binding"/>
    <property type="evidence" value="ECO:0007669"/>
    <property type="project" value="UniProtKB-KW"/>
</dbReference>
<dbReference type="SMART" id="SM00173">
    <property type="entry name" value="RAS"/>
    <property type="match status" value="1"/>
</dbReference>
<feature type="non-terminal residue" evidence="3">
    <location>
        <position position="1"/>
    </location>
</feature>
<keyword evidence="2" id="KW-0342">GTP-binding</keyword>
<organism evidence="3">
    <name type="scientific">marine sediment metagenome</name>
    <dbReference type="NCBI Taxonomy" id="412755"/>
    <lineage>
        <taxon>unclassified sequences</taxon>
        <taxon>metagenomes</taxon>
        <taxon>ecological metagenomes</taxon>
    </lineage>
</organism>
<accession>X0YWB0</accession>
<protein>
    <submittedName>
        <fullName evidence="3">Uncharacterized protein</fullName>
    </submittedName>
</protein>
<dbReference type="GO" id="GO:0003924">
    <property type="term" value="F:GTPase activity"/>
    <property type="evidence" value="ECO:0007669"/>
    <property type="project" value="InterPro"/>
</dbReference>
<comment type="caution">
    <text evidence="3">The sequence shown here is derived from an EMBL/GenBank/DDBJ whole genome shotgun (WGS) entry which is preliminary data.</text>
</comment>
<dbReference type="PROSITE" id="PS51419">
    <property type="entry name" value="RAB"/>
    <property type="match status" value="1"/>
</dbReference>
<dbReference type="PANTHER" id="PTHR47977">
    <property type="entry name" value="RAS-RELATED PROTEIN RAB"/>
    <property type="match status" value="1"/>
</dbReference>
<dbReference type="InterPro" id="IPR027417">
    <property type="entry name" value="P-loop_NTPase"/>
</dbReference>
<dbReference type="EMBL" id="BARS01043602">
    <property type="protein sequence ID" value="GAG40886.1"/>
    <property type="molecule type" value="Genomic_DNA"/>
</dbReference>
<evidence type="ECO:0000256" key="2">
    <source>
        <dbReference type="ARBA" id="ARBA00023134"/>
    </source>
</evidence>
<dbReference type="SMART" id="SM00175">
    <property type="entry name" value="RAB"/>
    <property type="match status" value="1"/>
</dbReference>
<dbReference type="Gene3D" id="3.40.50.300">
    <property type="entry name" value="P-loop containing nucleotide triphosphate hydrolases"/>
    <property type="match status" value="1"/>
</dbReference>
<name>X0YWB0_9ZZZZ</name>
<dbReference type="PROSITE" id="PS51421">
    <property type="entry name" value="RAS"/>
    <property type="match status" value="1"/>
</dbReference>
<dbReference type="Pfam" id="PF00071">
    <property type="entry name" value="Ras"/>
    <property type="match status" value="1"/>
</dbReference>
<evidence type="ECO:0000313" key="3">
    <source>
        <dbReference type="EMBL" id="GAG40886.1"/>
    </source>
</evidence>
<dbReference type="InterPro" id="IPR001806">
    <property type="entry name" value="Small_GTPase"/>
</dbReference>
<dbReference type="InterPro" id="IPR050227">
    <property type="entry name" value="Rab"/>
</dbReference>
<gene>
    <name evidence="3" type="ORF">S01H1_65984</name>
</gene>
<proteinExistence type="predicted"/>
<reference evidence="3" key="1">
    <citation type="journal article" date="2014" name="Front. Microbiol.">
        <title>High frequency of phylogenetically diverse reductive dehalogenase-homologous genes in deep subseafloor sedimentary metagenomes.</title>
        <authorList>
            <person name="Kawai M."/>
            <person name="Futagami T."/>
            <person name="Toyoda A."/>
            <person name="Takaki Y."/>
            <person name="Nishi S."/>
            <person name="Hori S."/>
            <person name="Arai W."/>
            <person name="Tsubouchi T."/>
            <person name="Morono Y."/>
            <person name="Uchiyama I."/>
            <person name="Ito T."/>
            <person name="Fujiyama A."/>
            <person name="Inagaki F."/>
            <person name="Takami H."/>
        </authorList>
    </citation>
    <scope>NUCLEOTIDE SEQUENCE</scope>
    <source>
        <strain evidence="3">Expedition CK06-06</strain>
    </source>
</reference>
<keyword evidence="1" id="KW-0547">Nucleotide-binding</keyword>
<dbReference type="AlphaFoldDB" id="X0YWB0"/>